<proteinExistence type="predicted"/>
<reference evidence="1" key="1">
    <citation type="submission" date="2017-04" db="EMBL/GenBank/DDBJ databases">
        <title>Unveiling RNA virosphere associated with marine microorganisms.</title>
        <authorList>
            <person name="Urayama S."/>
            <person name="Takaki Y."/>
            <person name="Nishi S."/>
            <person name="Yoshida Y."/>
            <person name="Deguchi S."/>
            <person name="Takai K."/>
            <person name="Nunoura T."/>
        </authorList>
    </citation>
    <scope>NUCLEOTIDE SEQUENCE</scope>
</reference>
<evidence type="ECO:0000313" key="1">
    <source>
        <dbReference type="EMBL" id="GBH22752.1"/>
    </source>
</evidence>
<sequence>MLGMPEFEDIDPASAEDLAWTGRLRIGNPETARLARARIHERTGLNAMRLHSARTRLLLHTCSPLTVWFAENSSIVRHPETVPTYERHSTAGIRLACSKVYCIQTLCTDRSAAAVGVDGTTCTSGVGFPDLGQGRFGPAVIQAQVVASEETHQDSFNSKYSSSWSVSCDLQTRPPAASVLGSTRRKLDCETTCAGECPERLPPYVWSTFVGDSVVYLSPTDPPALDHSEPLDSYVEENDRMQLKHGHVVRIVGGSSKRAFFSVAPGDGPEDAANPPYLALTQQNQRLGPINRGAVRFGSYWAQHFDAKMRNEVAYANLGEYTRTMGTIPTMSRNRNYQLDTVVDLPLRRSAHGSHCLTNVCTPALIRSKVASSQPVPMGAATSAFSSIFR</sequence>
<organism evidence="1">
    <name type="scientific">viral metagenome</name>
    <dbReference type="NCBI Taxonomy" id="1070528"/>
    <lineage>
        <taxon>unclassified sequences</taxon>
        <taxon>metagenomes</taxon>
        <taxon>organismal metagenomes</taxon>
    </lineage>
</organism>
<dbReference type="AlphaFoldDB" id="A0A2V0RLQ0"/>
<accession>A0A2V0RLQ0</accession>
<comment type="caution">
    <text evidence="1">The sequence shown here is derived from an EMBL/GenBank/DDBJ whole genome shotgun (WGS) entry which is preliminary data.</text>
</comment>
<protein>
    <submittedName>
        <fullName evidence="1">Uncharacterized protein</fullName>
    </submittedName>
</protein>
<name>A0A2V0RLQ0_9ZZZZ</name>
<dbReference type="EMBL" id="BDQD01000185">
    <property type="protein sequence ID" value="GBH22752.1"/>
    <property type="molecule type" value="Genomic_RNA"/>
</dbReference>